<name>A0AA37PBM5_9PEZI</name>
<keyword evidence="3" id="KW-1185">Reference proteome</keyword>
<gene>
    <name evidence="2" type="ORF">ColSpa_09418</name>
</gene>
<accession>A0AA37PBM5</accession>
<organism evidence="2 3">
    <name type="scientific">Colletotrichum spaethianum</name>
    <dbReference type="NCBI Taxonomy" id="700344"/>
    <lineage>
        <taxon>Eukaryota</taxon>
        <taxon>Fungi</taxon>
        <taxon>Dikarya</taxon>
        <taxon>Ascomycota</taxon>
        <taxon>Pezizomycotina</taxon>
        <taxon>Sordariomycetes</taxon>
        <taxon>Hypocreomycetidae</taxon>
        <taxon>Glomerellales</taxon>
        <taxon>Glomerellaceae</taxon>
        <taxon>Colletotrichum</taxon>
        <taxon>Colletotrichum spaethianum species complex</taxon>
    </lineage>
</organism>
<dbReference type="GeneID" id="73330220"/>
<protein>
    <submittedName>
        <fullName evidence="2">Uncharacterized protein</fullName>
    </submittedName>
</protein>
<evidence type="ECO:0000256" key="1">
    <source>
        <dbReference type="SAM" id="SignalP"/>
    </source>
</evidence>
<reference evidence="2 3" key="1">
    <citation type="submission" date="2022-03" db="EMBL/GenBank/DDBJ databases">
        <title>Genome data of Colletotrichum spp.</title>
        <authorList>
            <person name="Utami Y.D."/>
            <person name="Hiruma K."/>
        </authorList>
    </citation>
    <scope>NUCLEOTIDE SEQUENCE [LARGE SCALE GENOMIC DNA]</scope>
    <source>
        <strain evidence="2 3">MAFF 239500</strain>
    </source>
</reference>
<sequence length="117" mass="12535">MRVSANLLIAAVSASGAFAYMLETYKWSITDWSGGVYGIAWANYEASGPALTGNNVAIPAFSLTPRCELAGSEGTTLDCSHLIENNTNGKTFKVVMVHVSTLNVVSYATYTFKSVDR</sequence>
<dbReference type="RefSeq" id="XP_049131587.1">
    <property type="nucleotide sequence ID" value="XM_049275630.1"/>
</dbReference>
<feature type="chain" id="PRO_5041216036" evidence="1">
    <location>
        <begin position="20"/>
        <end position="117"/>
    </location>
</feature>
<evidence type="ECO:0000313" key="2">
    <source>
        <dbReference type="EMBL" id="GKT49237.1"/>
    </source>
</evidence>
<keyword evidence="1" id="KW-0732">Signal</keyword>
<proteinExistence type="predicted"/>
<evidence type="ECO:0000313" key="3">
    <source>
        <dbReference type="Proteomes" id="UP001055115"/>
    </source>
</evidence>
<dbReference type="EMBL" id="BQXU01000028">
    <property type="protein sequence ID" value="GKT49237.1"/>
    <property type="molecule type" value="Genomic_DNA"/>
</dbReference>
<dbReference type="AlphaFoldDB" id="A0AA37PBM5"/>
<feature type="signal peptide" evidence="1">
    <location>
        <begin position="1"/>
        <end position="19"/>
    </location>
</feature>
<dbReference type="Proteomes" id="UP001055115">
    <property type="component" value="Unassembled WGS sequence"/>
</dbReference>
<comment type="caution">
    <text evidence="2">The sequence shown here is derived from an EMBL/GenBank/DDBJ whole genome shotgun (WGS) entry which is preliminary data.</text>
</comment>